<sequence>MTEARTEAATVAALAQQAHVPAELEPGKIYLIADGDGALQRVDTDHYAAHPRTKTGSKTVADFGSFQQYLDKHGLQGETEITASVTQGTFAAVLDAGDDTRPGWGQHTVMLKLAKSPEWQRWAGRSGNLSSQADFAEFIEDNAKDIVEPSSAEILEIAQSLQVKRGVEFESGTRLSDGNVQFGYRENTTATAGNVGQLQIPERITLALRPFNGGDPYRVTALFRYRLQGSQLSLGFKLQEPEKVIENAFDEVAEQVREYAAQVDFLYLNAG</sequence>
<proteinExistence type="predicted"/>
<protein>
    <recommendedName>
        <fullName evidence="3">DUF2303 family protein</fullName>
    </recommendedName>
</protein>
<accession>A0A3G2KER5</accession>
<dbReference type="InterPro" id="IPR019276">
    <property type="entry name" value="DUF2303"/>
</dbReference>
<gene>
    <name evidence="1" type="primary">51</name>
    <name evidence="1" type="ORF">PBI_CONSTANCE_51</name>
</gene>
<dbReference type="GeneID" id="55006547"/>
<organism evidence="1 2">
    <name type="scientific">Arthrobacter phage Constance</name>
    <dbReference type="NCBI Taxonomy" id="2419950"/>
    <lineage>
        <taxon>Viruses</taxon>
        <taxon>Duplodnaviria</taxon>
        <taxon>Heunggongvirae</taxon>
        <taxon>Uroviricota</taxon>
        <taxon>Caudoviricetes</taxon>
        <taxon>Bridgettevirus</taxon>
        <taxon>Bridgettevirus constance</taxon>
    </lineage>
</organism>
<dbReference type="RefSeq" id="YP_009815324.1">
    <property type="nucleotide sequence ID" value="NC_048092.1"/>
</dbReference>
<keyword evidence="2" id="KW-1185">Reference proteome</keyword>
<reference evidence="1 2" key="1">
    <citation type="submission" date="2018-09" db="EMBL/GenBank/DDBJ databases">
        <authorList>
            <person name="Rimple P.A."/>
            <person name="Stoner T.H."/>
            <person name="Garlena R.A."/>
            <person name="Russell D.A."/>
            <person name="Pope W.H."/>
            <person name="Jacobs-Sera D."/>
            <person name="Hatfull G.F."/>
        </authorList>
    </citation>
    <scope>NUCLEOTIDE SEQUENCE [LARGE SCALE GENOMIC DNA]</scope>
</reference>
<dbReference type="Proteomes" id="UP000274513">
    <property type="component" value="Segment"/>
</dbReference>
<dbReference type="KEGG" id="vg:55006547"/>
<evidence type="ECO:0000313" key="2">
    <source>
        <dbReference type="Proteomes" id="UP000274513"/>
    </source>
</evidence>
<evidence type="ECO:0000313" key="1">
    <source>
        <dbReference type="EMBL" id="AYN57457.1"/>
    </source>
</evidence>
<dbReference type="Pfam" id="PF10065">
    <property type="entry name" value="DUF2303"/>
    <property type="match status" value="1"/>
</dbReference>
<dbReference type="EMBL" id="MH834605">
    <property type="protein sequence ID" value="AYN57457.1"/>
    <property type="molecule type" value="Genomic_DNA"/>
</dbReference>
<evidence type="ECO:0008006" key="3">
    <source>
        <dbReference type="Google" id="ProtNLM"/>
    </source>
</evidence>
<name>A0A3G2KER5_9CAUD</name>